<organism evidence="1 2">
    <name type="scientific">Pneumocystis oryctolagi</name>
    <dbReference type="NCBI Taxonomy" id="42067"/>
    <lineage>
        <taxon>Eukaryota</taxon>
        <taxon>Fungi</taxon>
        <taxon>Dikarya</taxon>
        <taxon>Ascomycota</taxon>
        <taxon>Taphrinomycotina</taxon>
        <taxon>Pneumocystomycetes</taxon>
        <taxon>Pneumocystaceae</taxon>
        <taxon>Pneumocystis</taxon>
    </lineage>
</organism>
<dbReference type="EMBL" id="JABTEG010000009">
    <property type="protein sequence ID" value="KAG4304312.1"/>
    <property type="molecule type" value="Genomic_DNA"/>
</dbReference>
<dbReference type="Proteomes" id="UP000768646">
    <property type="component" value="Unassembled WGS sequence"/>
</dbReference>
<reference evidence="1 2" key="1">
    <citation type="journal article" date="2021" name="Commun. Biol.">
        <title>Genomic insights into the host specific adaptation of the Pneumocystis genus.</title>
        <authorList>
            <person name="Cisse O.H."/>
            <person name="Ma L."/>
            <person name="Dekker J.P."/>
            <person name="Khil P.P."/>
            <person name="Youn J.-H."/>
            <person name="Brenchley J.M."/>
            <person name="Blair R."/>
            <person name="Pahar B."/>
            <person name="Chabe M."/>
            <person name="Van Rompay K.K.A."/>
            <person name="Keesler R."/>
            <person name="Sukura A."/>
            <person name="Hirsch V."/>
            <person name="Kutty G."/>
            <person name="Liu Y."/>
            <person name="Peng L."/>
            <person name="Chen J."/>
            <person name="Song J."/>
            <person name="Weissenbacher-Lang C."/>
            <person name="Xu J."/>
            <person name="Upham N.S."/>
            <person name="Stajich J.E."/>
            <person name="Cuomo C.A."/>
            <person name="Cushion M.T."/>
            <person name="Kovacs J.A."/>
        </authorList>
    </citation>
    <scope>NUCLEOTIDE SEQUENCE [LARGE SCALE GENOMIC DNA]</scope>
    <source>
        <strain evidence="1 2">RABM</strain>
    </source>
</reference>
<keyword evidence="2" id="KW-1185">Reference proteome</keyword>
<proteinExistence type="predicted"/>
<evidence type="ECO:0000313" key="2">
    <source>
        <dbReference type="Proteomes" id="UP000768646"/>
    </source>
</evidence>
<protein>
    <submittedName>
        <fullName evidence="1">Uncharacterized protein</fullName>
    </submittedName>
</protein>
<sequence length="1853" mass="213929">MVRVSVLNDCLNSIINAERRGKRQVLIRPSSKVIIKFLSVMQKHGYIGEFEEIDDHRNGKIVIQLNGRLNKCGVISPRFNVGLKDIENWVTRLLPSRQFGYIVLTTSSGIMDHDEARRKHVAGKIIELQVLQAIHQSHIGSLDKKKKVSSLLFDPTEAADQDLDSIFALANNGFLELLKIEPKLEKFSKTLFSENSKYIDRFSQTKLENDFLDQCIDAFLSLIAPHFLLRPSIKVLEWLIRKFKIHKKNQDSLLLSALPYHMHPFFVKILSIIDIPLPTWSFLIPFKNNRICPTHYVITKSLSENGALFTMFMDYVQCKVKEKRDYQTLLKFWATCVTETIYIMRKKSINEEVVLSKTLPNALEGLSLQSSSEYQIAYYMIIAAISSYYSLSEESLIAILTLVGRTLNKTTINSGLICLGLLAQTREGYKPLPTSVFKSLLKFENICEKLIMIGEKYRSDKLIIGYLLRLIEKKVKSDDLSLFEELELFLSKARLSKNEFKVIIHAIFLQIIRSKDLSFESKSRISTIIKEFKSDPLFKPILADVSKTFENDITKIQNILQITIIESPFTCISGNIVTKETSTVKKEIKKTVEEEISILIDSIQNTVSSDSFFINSNQQIFYKAFSIAYKHPTAINLLLSCPILQNTSFKLYFLFQVWISQNLDNDNTEAIIITALEQCQIILLDQQEKNIDYQFFIPYLLISLNNESINIRKIASKTINLLAQKSKKLTENFTVYGFNEKIYGESFPKLVWLSKEDEKKLLTEILDSNLEECIFDNNYVYEIFNNLFKQDNKENNSFKQCILKFICSHIISCPFQYAWFKLLQIINKSNKKNILKTKLLLPILNEYQNLNIRETNRPLVVKELCNIVVKGENGSGTRQLLEIAKSDHIDFSTEACQRLSKLWGHIKHNIMFDICKTFIDMSQIKNKPTSSVIAKTLNDVEIPTEIFLSLFSSLNLKDLLSSLLTKQQKDSNFSDKRIEKELQYITIFLELLEKNDPETKPQLITPLFTSLNFLITLETNTRISMAYLEQIILTCLQKIISNIPPNFNSKAIRMDLLVNCICSSPTPQVCNRALLLIAAIAKAFPELILHNIMPVFTFMGTNVLYQNNDFSTYVIEQTIQKIIPPLISNNMASKEDIVLSSSTILTSFVNAFTYIPDHRKLKLFIILIKTLNPNEFLYAFLVLFLNMKYNHERKKKNIEAETISEFCLSLSTSFDIETQLLSFWKLLDFTKSLTTNTSNILDNPSLIDTSKFDNKKLNDLRSQFIKFIGSVFSSKQFKTVFLTTYQTTTNNDNILSIIQKIIEILIEIKEIYTPSKSKVLENSLQYMLRETLMLLPIESFAITIKRLLISENFKLRLNACIILKNKIETESKHIDAESASIELLPDIIKNTFKENPELTCAALESINVIAQKYGKNNPTKIFQILDIIIEDGLKNENKNIQIFSSHFSVCLGPRLVPKLPNFIPYILEKINKSDDNNLKASICSLVRELINSIPSFMSSYTKQILETCLYKNSTEDEELNTIRNSLKDTIANHLPMKMVFLSISHSWKYITTLNKTAIISQLDLLETSFKNSKKEEIEKNSLQLYNFFLIIFNTRQENELDIEIVTSIEEKTIKIFLQVIMKLNDTVFRPLFLNFRQWAFYYLYNENTKIDPRPRLLVFYKFLEVFLEKFKSIVTNYFSHILDDTVNLLQKEKDGAFYLTSNLWEAIVNSIYQNFLNDTEGNVYINSTRFSKIASILISHLSFASQYKIGKYLIPSIVQLAKISVSDEHYKTINTLILNHMNSDNISVRLAVLETQKELYTQLKEEWLVTLPQTIPFILEAMEDENEKIEYSAQKLVITIESYLGESLERFLT</sequence>
<gene>
    <name evidence="1" type="ORF">PORY_002287</name>
</gene>
<accession>A0ACB7CB77</accession>
<evidence type="ECO:0000313" key="1">
    <source>
        <dbReference type="EMBL" id="KAG4304312.1"/>
    </source>
</evidence>
<name>A0ACB7CB77_9ASCO</name>
<comment type="caution">
    <text evidence="1">The sequence shown here is derived from an EMBL/GenBank/DDBJ whole genome shotgun (WGS) entry which is preliminary data.</text>
</comment>